<comment type="subcellular location">
    <subcellularLocation>
        <location evidence="1">Mitochondrion inner membrane</location>
        <topology evidence="1">Multi-pass membrane protein</topology>
    </subcellularLocation>
</comment>
<dbReference type="PROSITE" id="PS50920">
    <property type="entry name" value="SOLCAR"/>
    <property type="match status" value="3"/>
</dbReference>
<dbReference type="InterPro" id="IPR018108">
    <property type="entry name" value="MCP_transmembrane"/>
</dbReference>
<keyword evidence="7" id="KW-0106">Calcium</keyword>
<keyword evidence="8" id="KW-1133">Transmembrane helix</keyword>
<evidence type="ECO:0000256" key="5">
    <source>
        <dbReference type="ARBA" id="ARBA00022737"/>
    </source>
</evidence>
<comment type="subunit">
    <text evidence="11">Homodimer (via N-terminus).</text>
</comment>
<sequence>MNNKEVYVRLFQEHAVESNDGVSYMDLNGFLDAVVPTSNNASSSSEAVLSTDSYKLLFGVADTKKAGRIDQAQWLTFVDTLERPDAEFLVAFKIFDYKNKGVVTLDDFQEVYYHNKSSQSLNFNFNTLFSQLYFGKNKVAPYSTFCQMLNGFSLERAKQMFLHFDKSGSGFISISDFNKLVRSLGKHKLSTQFMDKVVDIMYHESCQDGKVNFATVNAFFNIIRRSELIRQIARQCANSEGYFSRHSFNLAAASILEWQLPSPLEIDLLFYFAGVTVSGEVGSLDAFNNLFDPMWEDKKLLYKKNKASFSEEVTSSAKSFALGCAAGALGAAAVYPIDLIKTRMQRQRKSAVLYKNSWECFKSLIKTEGVLGLYSGLKPQLVGVAPEKAIKLAVNDFVREFLRTDDGKVTQSAEVIAGATAGAFQVIFTNPVEIIKIRLQVQGDKTYAASQNQKSAFGIIQELGLSGLYKGVQACLLRDVSFSAIYFPVYYHLKTNVFGESETYHMKTGEYLLAGAIAALPAAALTTPCDVIKTRLQIEPEAGEKPYKGLFDAVGKIYREEGITAFFKGGPARMLRSAPQFGFTLATYELLKNIWPTREDKPRNSDIKQLPEPLSRNGLKLLFNIDENFGRSRLTN</sequence>
<dbReference type="FunFam" id="1.50.40.10:FF:000004">
    <property type="entry name" value="Calcium-binding mitochondrial carrier protein Aralar1"/>
    <property type="match status" value="1"/>
</dbReference>
<evidence type="ECO:0000313" key="18">
    <source>
        <dbReference type="Proteomes" id="UP001362899"/>
    </source>
</evidence>
<evidence type="ECO:0000256" key="13">
    <source>
        <dbReference type="ARBA" id="ARBA00073787"/>
    </source>
</evidence>
<keyword evidence="9" id="KW-0496">Mitochondrion</keyword>
<keyword evidence="6" id="KW-0999">Mitochondrion inner membrane</keyword>
<dbReference type="Proteomes" id="UP001362899">
    <property type="component" value="Unassembled WGS sequence"/>
</dbReference>
<feature type="repeat" description="Solcar" evidence="15">
    <location>
        <begin position="314"/>
        <end position="401"/>
    </location>
</feature>
<dbReference type="InterPro" id="IPR002048">
    <property type="entry name" value="EF_hand_dom"/>
</dbReference>
<proteinExistence type="inferred from homology"/>
<protein>
    <recommendedName>
        <fullName evidence="13">Mitochondrial aspartate-glutamate transporter AGC1</fullName>
    </recommendedName>
    <alternativeName>
        <fullName evidence="14">Aspartate-glutamate carrier 1</fullName>
    </alternativeName>
</protein>
<comment type="function">
    <text evidence="12">Calcium-dependent mitochondrial aspartate and glutamate carrier. Transport of glutamate in mitochondria is required for mitochondrial transamination reactions and ornithine synthesis. Plays also a role in malate-aspartate NADH shuttle, which is critical for growth on acetate and fatty acids.</text>
</comment>
<dbReference type="GO" id="GO:0005743">
    <property type="term" value="C:mitochondrial inner membrane"/>
    <property type="evidence" value="ECO:0007669"/>
    <property type="project" value="UniProtKB-SubCell"/>
</dbReference>
<evidence type="ECO:0000259" key="16">
    <source>
        <dbReference type="PROSITE" id="PS50222"/>
    </source>
</evidence>
<dbReference type="SMART" id="SM00054">
    <property type="entry name" value="EFh"/>
    <property type="match status" value="2"/>
</dbReference>
<feature type="repeat" description="Solcar" evidence="15">
    <location>
        <begin position="506"/>
        <end position="594"/>
    </location>
</feature>
<dbReference type="Pfam" id="PF00153">
    <property type="entry name" value="Mito_carr"/>
    <property type="match status" value="3"/>
</dbReference>
<feature type="domain" description="EF-hand" evidence="16">
    <location>
        <begin position="83"/>
        <end position="118"/>
    </location>
</feature>
<dbReference type="SUPFAM" id="SSF47473">
    <property type="entry name" value="EF-hand"/>
    <property type="match status" value="2"/>
</dbReference>
<evidence type="ECO:0000256" key="7">
    <source>
        <dbReference type="ARBA" id="ARBA00022837"/>
    </source>
</evidence>
<dbReference type="GO" id="GO:0005313">
    <property type="term" value="F:L-glutamate transmembrane transporter activity"/>
    <property type="evidence" value="ECO:0007669"/>
    <property type="project" value="TreeGrafter"/>
</dbReference>
<keyword evidence="10 15" id="KW-0472">Membrane</keyword>
<dbReference type="PRINTS" id="PR00926">
    <property type="entry name" value="MITOCARRIER"/>
</dbReference>
<evidence type="ECO:0000256" key="1">
    <source>
        <dbReference type="ARBA" id="ARBA00004448"/>
    </source>
</evidence>
<dbReference type="InterPro" id="IPR018247">
    <property type="entry name" value="EF_Hand_1_Ca_BS"/>
</dbReference>
<dbReference type="GO" id="GO:0015183">
    <property type="term" value="F:L-aspartate transmembrane transporter activity"/>
    <property type="evidence" value="ECO:0007669"/>
    <property type="project" value="TreeGrafter"/>
</dbReference>
<dbReference type="Gene3D" id="1.50.40.10">
    <property type="entry name" value="Mitochondrial carrier domain"/>
    <property type="match status" value="1"/>
</dbReference>
<evidence type="ECO:0000313" key="17">
    <source>
        <dbReference type="EMBL" id="GMM51516.1"/>
    </source>
</evidence>
<name>A0AAV5RK64_STABA</name>
<dbReference type="GO" id="GO:0005509">
    <property type="term" value="F:calcium ion binding"/>
    <property type="evidence" value="ECO:0007669"/>
    <property type="project" value="InterPro"/>
</dbReference>
<dbReference type="Gene3D" id="1.10.238.10">
    <property type="entry name" value="EF-hand"/>
    <property type="match status" value="2"/>
</dbReference>
<dbReference type="SUPFAM" id="SSF103506">
    <property type="entry name" value="Mitochondrial carrier"/>
    <property type="match status" value="1"/>
</dbReference>
<dbReference type="GO" id="GO:0043490">
    <property type="term" value="P:malate-aspartate shuttle"/>
    <property type="evidence" value="ECO:0007669"/>
    <property type="project" value="TreeGrafter"/>
</dbReference>
<evidence type="ECO:0000256" key="4">
    <source>
        <dbReference type="ARBA" id="ARBA00022692"/>
    </source>
</evidence>
<dbReference type="PROSITE" id="PS00018">
    <property type="entry name" value="EF_HAND_1"/>
    <property type="match status" value="1"/>
</dbReference>
<dbReference type="AlphaFoldDB" id="A0AAV5RK64"/>
<evidence type="ECO:0000256" key="11">
    <source>
        <dbReference type="ARBA" id="ARBA00038674"/>
    </source>
</evidence>
<dbReference type="PANTHER" id="PTHR45678">
    <property type="entry name" value="MITOCHONDRIAL 2-OXODICARBOXYLATE CARRIER 1-RELATED"/>
    <property type="match status" value="1"/>
</dbReference>
<dbReference type="InterPro" id="IPR023395">
    <property type="entry name" value="MCP_dom_sf"/>
</dbReference>
<evidence type="ECO:0000256" key="2">
    <source>
        <dbReference type="ARBA" id="ARBA00006375"/>
    </source>
</evidence>
<evidence type="ECO:0000256" key="14">
    <source>
        <dbReference type="ARBA" id="ARBA00082232"/>
    </source>
</evidence>
<evidence type="ECO:0000256" key="9">
    <source>
        <dbReference type="ARBA" id="ARBA00023128"/>
    </source>
</evidence>
<reference evidence="17 18" key="1">
    <citation type="journal article" date="2023" name="Elife">
        <title>Identification of key yeast species and microbe-microbe interactions impacting larval growth of Drosophila in the wild.</title>
        <authorList>
            <person name="Mure A."/>
            <person name="Sugiura Y."/>
            <person name="Maeda R."/>
            <person name="Honda K."/>
            <person name="Sakurai N."/>
            <person name="Takahashi Y."/>
            <person name="Watada M."/>
            <person name="Katoh T."/>
            <person name="Gotoh A."/>
            <person name="Gotoh Y."/>
            <person name="Taniguchi I."/>
            <person name="Nakamura K."/>
            <person name="Hayashi T."/>
            <person name="Katayama T."/>
            <person name="Uemura T."/>
            <person name="Hattori Y."/>
        </authorList>
    </citation>
    <scope>NUCLEOTIDE SEQUENCE [LARGE SCALE GENOMIC DNA]</scope>
    <source>
        <strain evidence="17 18">SB-73</strain>
    </source>
</reference>
<gene>
    <name evidence="17" type="ORF">DASB73_024790</name>
</gene>
<evidence type="ECO:0000256" key="3">
    <source>
        <dbReference type="ARBA" id="ARBA00022448"/>
    </source>
</evidence>
<keyword evidence="4 15" id="KW-0812">Transmembrane</keyword>
<evidence type="ECO:0000256" key="6">
    <source>
        <dbReference type="ARBA" id="ARBA00022792"/>
    </source>
</evidence>
<organism evidence="17 18">
    <name type="scientific">Starmerella bacillaris</name>
    <name type="common">Yeast</name>
    <name type="synonym">Candida zemplinina</name>
    <dbReference type="NCBI Taxonomy" id="1247836"/>
    <lineage>
        <taxon>Eukaryota</taxon>
        <taxon>Fungi</taxon>
        <taxon>Dikarya</taxon>
        <taxon>Ascomycota</taxon>
        <taxon>Saccharomycotina</taxon>
        <taxon>Dipodascomycetes</taxon>
        <taxon>Dipodascales</taxon>
        <taxon>Trichomonascaceae</taxon>
        <taxon>Starmerella</taxon>
    </lineage>
</organism>
<accession>A0AAV5RK64</accession>
<dbReference type="PANTHER" id="PTHR45678:SF9">
    <property type="entry name" value="CALCIUM-BINDING MITOCHONDRIAL CARRIER PROTEIN ARALAR1"/>
    <property type="match status" value="1"/>
</dbReference>
<keyword evidence="18" id="KW-1185">Reference proteome</keyword>
<keyword evidence="5" id="KW-0677">Repeat</keyword>
<keyword evidence="3" id="KW-0813">Transport</keyword>
<evidence type="ECO:0000256" key="10">
    <source>
        <dbReference type="ARBA" id="ARBA00023136"/>
    </source>
</evidence>
<feature type="domain" description="EF-hand" evidence="16">
    <location>
        <begin position="152"/>
        <end position="187"/>
    </location>
</feature>
<dbReference type="InterPro" id="IPR011992">
    <property type="entry name" value="EF-hand-dom_pair"/>
</dbReference>
<dbReference type="PROSITE" id="PS50222">
    <property type="entry name" value="EF_HAND_2"/>
    <property type="match status" value="2"/>
</dbReference>
<evidence type="ECO:0000256" key="8">
    <source>
        <dbReference type="ARBA" id="ARBA00022989"/>
    </source>
</evidence>
<feature type="repeat" description="Solcar" evidence="15">
    <location>
        <begin position="409"/>
        <end position="496"/>
    </location>
</feature>
<dbReference type="InterPro" id="IPR002067">
    <property type="entry name" value="MCP"/>
</dbReference>
<dbReference type="InterPro" id="IPR051028">
    <property type="entry name" value="Mito_Solute_Carrier"/>
</dbReference>
<comment type="similarity">
    <text evidence="2">Belongs to the mitochondrial carrier (TC 2.A.29) family.</text>
</comment>
<dbReference type="EMBL" id="BTGC01000008">
    <property type="protein sequence ID" value="GMM51516.1"/>
    <property type="molecule type" value="Genomic_DNA"/>
</dbReference>
<evidence type="ECO:0000256" key="12">
    <source>
        <dbReference type="ARBA" id="ARBA00059916"/>
    </source>
</evidence>
<evidence type="ECO:0000256" key="15">
    <source>
        <dbReference type="PROSITE-ProRule" id="PRU00282"/>
    </source>
</evidence>
<comment type="caution">
    <text evidence="17">The sequence shown here is derived from an EMBL/GenBank/DDBJ whole genome shotgun (WGS) entry which is preliminary data.</text>
</comment>